<gene>
    <name evidence="16" type="primary">btuB</name>
    <name evidence="16" type="ORF">THMIRHAT_13700</name>
</gene>
<organism evidence="16 17">
    <name type="scientific">Thiosulfativibrio zosterae</name>
    <dbReference type="NCBI Taxonomy" id="2675053"/>
    <lineage>
        <taxon>Bacteria</taxon>
        <taxon>Pseudomonadati</taxon>
        <taxon>Pseudomonadota</taxon>
        <taxon>Gammaproteobacteria</taxon>
        <taxon>Thiotrichales</taxon>
        <taxon>Piscirickettsiaceae</taxon>
        <taxon>Thiosulfativibrio</taxon>
    </lineage>
</organism>
<keyword evidence="4 11" id="KW-1134">Transmembrane beta strand</keyword>
<comment type="subcellular location">
    <subcellularLocation>
        <location evidence="1 11">Cell outer membrane</location>
        <topology evidence="1 11">Multi-pass membrane protein</topology>
    </subcellularLocation>
</comment>
<evidence type="ECO:0000259" key="15">
    <source>
        <dbReference type="Pfam" id="PF07715"/>
    </source>
</evidence>
<evidence type="ECO:0000256" key="9">
    <source>
        <dbReference type="ARBA" id="ARBA00023170"/>
    </source>
</evidence>
<evidence type="ECO:0000256" key="2">
    <source>
        <dbReference type="ARBA" id="ARBA00008143"/>
    </source>
</evidence>
<keyword evidence="17" id="KW-1185">Reference proteome</keyword>
<evidence type="ECO:0000256" key="7">
    <source>
        <dbReference type="ARBA" id="ARBA00023077"/>
    </source>
</evidence>
<keyword evidence="8 11" id="KW-0472">Membrane</keyword>
<dbReference type="InterPro" id="IPR036942">
    <property type="entry name" value="Beta-barrel_TonB_sf"/>
</dbReference>
<dbReference type="Proteomes" id="UP000501466">
    <property type="component" value="Chromosome"/>
</dbReference>
<evidence type="ECO:0000256" key="3">
    <source>
        <dbReference type="ARBA" id="ARBA00022448"/>
    </source>
</evidence>
<keyword evidence="9" id="KW-0675">Receptor</keyword>
<proteinExistence type="inferred from homology"/>
<keyword evidence="6 13" id="KW-0732">Signal</keyword>
<feature type="signal peptide" evidence="13">
    <location>
        <begin position="1"/>
        <end position="21"/>
    </location>
</feature>
<evidence type="ECO:0000259" key="14">
    <source>
        <dbReference type="Pfam" id="PF00593"/>
    </source>
</evidence>
<dbReference type="InterPro" id="IPR037066">
    <property type="entry name" value="Plug_dom_sf"/>
</dbReference>
<evidence type="ECO:0000256" key="5">
    <source>
        <dbReference type="ARBA" id="ARBA00022692"/>
    </source>
</evidence>
<evidence type="ECO:0000256" key="6">
    <source>
        <dbReference type="ARBA" id="ARBA00022729"/>
    </source>
</evidence>
<dbReference type="InterPro" id="IPR000531">
    <property type="entry name" value="Beta-barrel_TonB"/>
</dbReference>
<protein>
    <submittedName>
        <fullName evidence="16">Vitamin B12 transporter BtuB</fullName>
    </submittedName>
</protein>
<evidence type="ECO:0000256" key="10">
    <source>
        <dbReference type="ARBA" id="ARBA00023237"/>
    </source>
</evidence>
<dbReference type="PANTHER" id="PTHR30069:SF29">
    <property type="entry name" value="HEMOGLOBIN AND HEMOGLOBIN-HAPTOGLOBIN-BINDING PROTEIN 1-RELATED"/>
    <property type="match status" value="1"/>
</dbReference>
<keyword evidence="5 11" id="KW-0812">Transmembrane</keyword>
<feature type="domain" description="TonB-dependent receptor-like beta-barrel" evidence="14">
    <location>
        <begin position="168"/>
        <end position="567"/>
    </location>
</feature>
<dbReference type="GO" id="GO:0009279">
    <property type="term" value="C:cell outer membrane"/>
    <property type="evidence" value="ECO:0007669"/>
    <property type="project" value="UniProtKB-SubCell"/>
</dbReference>
<evidence type="ECO:0000256" key="1">
    <source>
        <dbReference type="ARBA" id="ARBA00004571"/>
    </source>
</evidence>
<feature type="domain" description="TonB-dependent receptor plug" evidence="15">
    <location>
        <begin position="42"/>
        <end position="149"/>
    </location>
</feature>
<dbReference type="GO" id="GO:0015344">
    <property type="term" value="F:siderophore uptake transmembrane transporter activity"/>
    <property type="evidence" value="ECO:0007669"/>
    <property type="project" value="TreeGrafter"/>
</dbReference>
<dbReference type="InterPro" id="IPR012910">
    <property type="entry name" value="Plug_dom"/>
</dbReference>
<dbReference type="Gene3D" id="2.170.130.10">
    <property type="entry name" value="TonB-dependent receptor, plug domain"/>
    <property type="match status" value="1"/>
</dbReference>
<dbReference type="KEGG" id="tzo:THMIRHAT_13700"/>
<dbReference type="EMBL" id="AP021888">
    <property type="protein sequence ID" value="BBP43624.1"/>
    <property type="molecule type" value="Genomic_DNA"/>
</dbReference>
<evidence type="ECO:0000256" key="13">
    <source>
        <dbReference type="SAM" id="SignalP"/>
    </source>
</evidence>
<dbReference type="Pfam" id="PF00593">
    <property type="entry name" value="TonB_dep_Rec_b-barrel"/>
    <property type="match status" value="1"/>
</dbReference>
<dbReference type="GO" id="GO:0044718">
    <property type="term" value="P:siderophore transmembrane transport"/>
    <property type="evidence" value="ECO:0007669"/>
    <property type="project" value="TreeGrafter"/>
</dbReference>
<dbReference type="CDD" id="cd01347">
    <property type="entry name" value="ligand_gated_channel"/>
    <property type="match status" value="1"/>
</dbReference>
<dbReference type="Gene3D" id="2.40.170.20">
    <property type="entry name" value="TonB-dependent receptor, beta-barrel domain"/>
    <property type="match status" value="1"/>
</dbReference>
<comment type="similarity">
    <text evidence="2">Belongs to the TonB-dependent receptor family. Hemoglobin/haptoglobin binding protein subfamily.</text>
</comment>
<evidence type="ECO:0000313" key="16">
    <source>
        <dbReference type="EMBL" id="BBP43624.1"/>
    </source>
</evidence>
<feature type="chain" id="PRO_5026302062" evidence="13">
    <location>
        <begin position="22"/>
        <end position="605"/>
    </location>
</feature>
<evidence type="ECO:0000256" key="4">
    <source>
        <dbReference type="ARBA" id="ARBA00022452"/>
    </source>
</evidence>
<evidence type="ECO:0000256" key="11">
    <source>
        <dbReference type="PROSITE-ProRule" id="PRU01360"/>
    </source>
</evidence>
<dbReference type="RefSeq" id="WP_173291409.1">
    <property type="nucleotide sequence ID" value="NZ_AP021888.1"/>
</dbReference>
<reference evidence="17" key="1">
    <citation type="submission" date="2019-11" db="EMBL/GenBank/DDBJ databases">
        <title>Isolation and characterization of two novel species in the genus Thiomicrorhabdus.</title>
        <authorList>
            <person name="Mochizuki J."/>
            <person name="Kojima H."/>
            <person name="Fukui M."/>
        </authorList>
    </citation>
    <scope>NUCLEOTIDE SEQUENCE [LARGE SCALE GENOMIC DNA]</scope>
    <source>
        <strain evidence="17">AkT22</strain>
    </source>
</reference>
<name>A0A6F8PNK5_9GAMM</name>
<dbReference type="PANTHER" id="PTHR30069">
    <property type="entry name" value="TONB-DEPENDENT OUTER MEMBRANE RECEPTOR"/>
    <property type="match status" value="1"/>
</dbReference>
<keyword evidence="7 12" id="KW-0798">TonB box</keyword>
<evidence type="ECO:0000256" key="8">
    <source>
        <dbReference type="ARBA" id="ARBA00023136"/>
    </source>
</evidence>
<accession>A0A6F8PNK5</accession>
<dbReference type="Pfam" id="PF07715">
    <property type="entry name" value="Plug"/>
    <property type="match status" value="1"/>
</dbReference>
<sequence length="605" mass="66185">MKLSKLSLAILATLNASAIYAETSTTQLSQVVVTANNTEQPLSSVTANTTIITAEEIAEKQYKTLDEALKQVPGIFITNQGGLGKQTTIFMRGETGKRILFLQDGVELNDPTSVGGTHVEALLLDDVERIEIIKGAQSSAWGSGAMAGVINIITKKPGQKAQATISAGSYGYQKLTTTLGAGNEKVDFVVNLTDVSSEGFTAIKDAHKSVDGYEADPYSQTDISFKMGINPTQNQRVQLFVKQSQYATNIDFGSSPSTDSPSTYQSQLRQLSYQARMGSFTPSFALQENTLESTYSKGKQTKVSTQVKMNYFNNQFATLFIDKKFLTNENNAKNNYDNLGFGLNNTNLFLKQKLILTQSLRSDEYDAYQDKVTGNLGAKFLFTNTISLAANMGTGYRAPSLAELSYASVPVYPETKESYDITLALLGLELTYFNSKIDREIDYDNSIGSYGSYTNFTGSSKYQGFEASYKINFGNIQTNAGFNYTAQTAKDDNNQWLARRPEQQAGLTLDNYSLNNTHLGLSTRYIGKVYDKANQAGAQVGEYFVTDLTADYQATQHVNVFAKVENLFNQDYTTAVAAYQADGVTPSYVYANGGTQLFVGVKGSL</sequence>
<dbReference type="AlphaFoldDB" id="A0A6F8PNK5"/>
<keyword evidence="10 11" id="KW-0998">Cell outer membrane</keyword>
<dbReference type="SUPFAM" id="SSF56935">
    <property type="entry name" value="Porins"/>
    <property type="match status" value="1"/>
</dbReference>
<evidence type="ECO:0000256" key="12">
    <source>
        <dbReference type="RuleBase" id="RU003357"/>
    </source>
</evidence>
<evidence type="ECO:0000313" key="17">
    <source>
        <dbReference type="Proteomes" id="UP000501466"/>
    </source>
</evidence>
<dbReference type="PROSITE" id="PS52016">
    <property type="entry name" value="TONB_DEPENDENT_REC_3"/>
    <property type="match status" value="1"/>
</dbReference>
<dbReference type="InterPro" id="IPR039426">
    <property type="entry name" value="TonB-dep_rcpt-like"/>
</dbReference>
<keyword evidence="3 11" id="KW-0813">Transport</keyword>